<evidence type="ECO:0000313" key="1">
    <source>
        <dbReference type="EMBL" id="KLU81475.1"/>
    </source>
</evidence>
<evidence type="ECO:0000313" key="3">
    <source>
        <dbReference type="Proteomes" id="UP000011715"/>
    </source>
</evidence>
<dbReference type="EMBL" id="GL876966">
    <property type="protein sequence ID" value="KLU81475.1"/>
    <property type="molecule type" value="Genomic_DNA"/>
</dbReference>
<reference evidence="3" key="2">
    <citation type="submission" date="2010-05" db="EMBL/GenBank/DDBJ databases">
        <title>The genome sequence of Magnaporthe poae strain ATCC 64411.</title>
        <authorList>
            <person name="Ma L.-J."/>
            <person name="Dead R."/>
            <person name="Young S."/>
            <person name="Zeng Q."/>
            <person name="Koehrsen M."/>
            <person name="Alvarado L."/>
            <person name="Berlin A."/>
            <person name="Chapman S.B."/>
            <person name="Chen Z."/>
            <person name="Freedman E."/>
            <person name="Gellesch M."/>
            <person name="Goldberg J."/>
            <person name="Griggs A."/>
            <person name="Gujja S."/>
            <person name="Heilman E.R."/>
            <person name="Heiman D."/>
            <person name="Hepburn T."/>
            <person name="Howarth C."/>
            <person name="Jen D."/>
            <person name="Larson L."/>
            <person name="Mehta T."/>
            <person name="Neiman D."/>
            <person name="Pearson M."/>
            <person name="Roberts A."/>
            <person name="Saif S."/>
            <person name="Shea T."/>
            <person name="Shenoy N."/>
            <person name="Sisk P."/>
            <person name="Stolte C."/>
            <person name="Sykes S."/>
            <person name="Walk T."/>
            <person name="White J."/>
            <person name="Yandava C."/>
            <person name="Haas B."/>
            <person name="Nusbaum C."/>
            <person name="Birren B."/>
        </authorList>
    </citation>
    <scope>NUCLEOTIDE SEQUENCE [LARGE SCALE GENOMIC DNA]</scope>
    <source>
        <strain evidence="3">ATCC 64411 / 73-15</strain>
    </source>
</reference>
<keyword evidence="3" id="KW-1185">Reference proteome</keyword>
<dbReference type="EMBL" id="ADBL01000136">
    <property type="status" value="NOT_ANNOTATED_CDS"/>
    <property type="molecule type" value="Genomic_DNA"/>
</dbReference>
<gene>
    <name evidence="1" type="ORF">MAPG_00564</name>
</gene>
<reference evidence="1" key="3">
    <citation type="submission" date="2011-03" db="EMBL/GenBank/DDBJ databases">
        <title>Annotation of Magnaporthe poae ATCC 64411.</title>
        <authorList>
            <person name="Ma L.-J."/>
            <person name="Dead R."/>
            <person name="Young S.K."/>
            <person name="Zeng Q."/>
            <person name="Gargeya S."/>
            <person name="Fitzgerald M."/>
            <person name="Haas B."/>
            <person name="Abouelleil A."/>
            <person name="Alvarado L."/>
            <person name="Arachchi H.M."/>
            <person name="Berlin A."/>
            <person name="Brown A."/>
            <person name="Chapman S.B."/>
            <person name="Chen Z."/>
            <person name="Dunbar C."/>
            <person name="Freedman E."/>
            <person name="Gearin G."/>
            <person name="Gellesch M."/>
            <person name="Goldberg J."/>
            <person name="Griggs A."/>
            <person name="Gujja S."/>
            <person name="Heiman D."/>
            <person name="Howarth C."/>
            <person name="Larson L."/>
            <person name="Lui A."/>
            <person name="MacDonald P.J.P."/>
            <person name="Mehta T."/>
            <person name="Montmayeur A."/>
            <person name="Murphy C."/>
            <person name="Neiman D."/>
            <person name="Pearson M."/>
            <person name="Priest M."/>
            <person name="Roberts A."/>
            <person name="Saif S."/>
            <person name="Shea T."/>
            <person name="Shenoy N."/>
            <person name="Sisk P."/>
            <person name="Stolte C."/>
            <person name="Sykes S."/>
            <person name="Yandava C."/>
            <person name="Wortman J."/>
            <person name="Nusbaum C."/>
            <person name="Birren B."/>
        </authorList>
    </citation>
    <scope>NUCLEOTIDE SEQUENCE</scope>
    <source>
        <strain evidence="1">ATCC 64411</strain>
    </source>
</reference>
<name>A0A0C4DLC3_MAGP6</name>
<reference evidence="2" key="5">
    <citation type="submission" date="2015-06" db="UniProtKB">
        <authorList>
            <consortium name="EnsemblFungi"/>
        </authorList>
    </citation>
    <scope>IDENTIFICATION</scope>
    <source>
        <strain evidence="2">ATCC 64411</strain>
    </source>
</reference>
<dbReference type="EnsemblFungi" id="MAPG_00564T0">
    <property type="protein sequence ID" value="MAPG_00564T0"/>
    <property type="gene ID" value="MAPG_00564"/>
</dbReference>
<dbReference type="AlphaFoldDB" id="A0A0C4DLC3"/>
<reference evidence="1" key="1">
    <citation type="submission" date="2010-05" db="EMBL/GenBank/DDBJ databases">
        <title>The Genome Sequence of Magnaporthe poae strain ATCC 64411.</title>
        <authorList>
            <consortium name="The Broad Institute Genome Sequencing Platform"/>
            <consortium name="Broad Institute Genome Sequencing Center for Infectious Disease"/>
            <person name="Ma L.-J."/>
            <person name="Dead R."/>
            <person name="Young S."/>
            <person name="Zeng Q."/>
            <person name="Koehrsen M."/>
            <person name="Alvarado L."/>
            <person name="Berlin A."/>
            <person name="Chapman S.B."/>
            <person name="Chen Z."/>
            <person name="Freedman E."/>
            <person name="Gellesch M."/>
            <person name="Goldberg J."/>
            <person name="Griggs A."/>
            <person name="Gujja S."/>
            <person name="Heilman E.R."/>
            <person name="Heiman D."/>
            <person name="Hepburn T."/>
            <person name="Howarth C."/>
            <person name="Jen D."/>
            <person name="Larson L."/>
            <person name="Mehta T."/>
            <person name="Neiman D."/>
            <person name="Pearson M."/>
            <person name="Roberts A."/>
            <person name="Saif S."/>
            <person name="Shea T."/>
            <person name="Shenoy N."/>
            <person name="Sisk P."/>
            <person name="Stolte C."/>
            <person name="Sykes S."/>
            <person name="Walk T."/>
            <person name="White J."/>
            <person name="Yandava C."/>
            <person name="Haas B."/>
            <person name="Nusbaum C."/>
            <person name="Birren B."/>
        </authorList>
    </citation>
    <scope>NUCLEOTIDE SEQUENCE</scope>
    <source>
        <strain evidence="1">ATCC 64411</strain>
    </source>
</reference>
<dbReference type="VEuPathDB" id="FungiDB:MAPG_00564"/>
<dbReference type="Proteomes" id="UP000011715">
    <property type="component" value="Unassembled WGS sequence"/>
</dbReference>
<proteinExistence type="predicted"/>
<reference evidence="2" key="4">
    <citation type="journal article" date="2015" name="G3 (Bethesda)">
        <title>Genome sequences of three phytopathogenic species of the Magnaporthaceae family of fungi.</title>
        <authorList>
            <person name="Okagaki L.H."/>
            <person name="Nunes C.C."/>
            <person name="Sailsbery J."/>
            <person name="Clay B."/>
            <person name="Brown D."/>
            <person name="John T."/>
            <person name="Oh Y."/>
            <person name="Young N."/>
            <person name="Fitzgerald M."/>
            <person name="Haas B.J."/>
            <person name="Zeng Q."/>
            <person name="Young S."/>
            <person name="Adiconis X."/>
            <person name="Fan L."/>
            <person name="Levin J.Z."/>
            <person name="Mitchell T.K."/>
            <person name="Okubara P.A."/>
            <person name="Farman M.L."/>
            <person name="Kohn L.M."/>
            <person name="Birren B."/>
            <person name="Ma L.-J."/>
            <person name="Dean R.A."/>
        </authorList>
    </citation>
    <scope>NUCLEOTIDE SEQUENCE</scope>
    <source>
        <strain evidence="2">ATCC 64411 / 73-15</strain>
    </source>
</reference>
<evidence type="ECO:0000313" key="2">
    <source>
        <dbReference type="EnsemblFungi" id="MAPG_00564T0"/>
    </source>
</evidence>
<protein>
    <submittedName>
        <fullName evidence="1 2">Uncharacterized protein</fullName>
    </submittedName>
</protein>
<sequence length="216" mass="23796">MDAPFGRLTIPDGRLTRPMAQSRPYLVRPQPLDWAGIPSLFVRLVERLCVRIPATESSVPAVRGSERAQPTIHTPHAGSLRLKFAEMAFARCSVSCLPTYGTSLGTLLRHTNTSARTACTTTTANLPRSDRHPAVQYNRRNRGIGALLSRSPMAAIRWGRRHVACPDVLRSMVGDAVWARLVWDVAAREASKRLFLLARLPTSLHKGQESVPDGCP</sequence>
<organism evidence="2 3">
    <name type="scientific">Magnaporthiopsis poae (strain ATCC 64411 / 73-15)</name>
    <name type="common">Kentucky bluegrass fungus</name>
    <name type="synonym">Magnaporthe poae</name>
    <dbReference type="NCBI Taxonomy" id="644358"/>
    <lineage>
        <taxon>Eukaryota</taxon>
        <taxon>Fungi</taxon>
        <taxon>Dikarya</taxon>
        <taxon>Ascomycota</taxon>
        <taxon>Pezizomycotina</taxon>
        <taxon>Sordariomycetes</taxon>
        <taxon>Sordariomycetidae</taxon>
        <taxon>Magnaporthales</taxon>
        <taxon>Magnaporthaceae</taxon>
        <taxon>Magnaporthiopsis</taxon>
    </lineage>
</organism>
<accession>A0A0C4DLC3</accession>